<dbReference type="Proteomes" id="UP001060085">
    <property type="component" value="Linkage Group LG02"/>
</dbReference>
<name>A0ACC0C021_CATRO</name>
<organism evidence="1 2">
    <name type="scientific">Catharanthus roseus</name>
    <name type="common">Madagascar periwinkle</name>
    <name type="synonym">Vinca rosea</name>
    <dbReference type="NCBI Taxonomy" id="4058"/>
    <lineage>
        <taxon>Eukaryota</taxon>
        <taxon>Viridiplantae</taxon>
        <taxon>Streptophyta</taxon>
        <taxon>Embryophyta</taxon>
        <taxon>Tracheophyta</taxon>
        <taxon>Spermatophyta</taxon>
        <taxon>Magnoliopsida</taxon>
        <taxon>eudicotyledons</taxon>
        <taxon>Gunneridae</taxon>
        <taxon>Pentapetalae</taxon>
        <taxon>asterids</taxon>
        <taxon>lamiids</taxon>
        <taxon>Gentianales</taxon>
        <taxon>Apocynaceae</taxon>
        <taxon>Rauvolfioideae</taxon>
        <taxon>Vinceae</taxon>
        <taxon>Catharanthinae</taxon>
        <taxon>Catharanthus</taxon>
    </lineage>
</organism>
<sequence>MESRSISRRKHFVLVHGLCHGAWCWYKLIPLLRKFGHKVTALDLGGCGIHPKNVEEISSFFDYTKPLLDFMDSLPQEERVVLVSHSFSGLCISLAMQNFPQKISVAVFISAYMPKFNDPPANLILEFFKRSEAKSFMDCKFTFNGGVGNLPKSVTLGPDYIASIMYQQCQIEDIELAKMLMRPSGLFVEEMSKEFLLSEEKYGSVRRVYVVCEGDQVMEEEFQSFLINNSPPQQVKSIKEAGHMVMLSKAQEICVCLQEIAEDYR</sequence>
<dbReference type="EMBL" id="CM044702">
    <property type="protein sequence ID" value="KAI5678219.1"/>
    <property type="molecule type" value="Genomic_DNA"/>
</dbReference>
<reference evidence="2" key="1">
    <citation type="journal article" date="2023" name="Nat. Plants">
        <title>Single-cell RNA sequencing provides a high-resolution roadmap for understanding the multicellular compartmentation of specialized metabolism.</title>
        <authorList>
            <person name="Sun S."/>
            <person name="Shen X."/>
            <person name="Li Y."/>
            <person name="Li Y."/>
            <person name="Wang S."/>
            <person name="Li R."/>
            <person name="Zhang H."/>
            <person name="Shen G."/>
            <person name="Guo B."/>
            <person name="Wei J."/>
            <person name="Xu J."/>
            <person name="St-Pierre B."/>
            <person name="Chen S."/>
            <person name="Sun C."/>
        </authorList>
    </citation>
    <scope>NUCLEOTIDE SEQUENCE [LARGE SCALE GENOMIC DNA]</scope>
</reference>
<accession>A0ACC0C021</accession>
<evidence type="ECO:0000313" key="2">
    <source>
        <dbReference type="Proteomes" id="UP001060085"/>
    </source>
</evidence>
<comment type="caution">
    <text evidence="1">The sequence shown here is derived from an EMBL/GenBank/DDBJ whole genome shotgun (WGS) entry which is preliminary data.</text>
</comment>
<protein>
    <submittedName>
        <fullName evidence="1">Uncharacterized protein</fullName>
    </submittedName>
</protein>
<gene>
    <name evidence="1" type="ORF">M9H77_09169</name>
</gene>
<keyword evidence="2" id="KW-1185">Reference proteome</keyword>
<proteinExistence type="predicted"/>
<evidence type="ECO:0000313" key="1">
    <source>
        <dbReference type="EMBL" id="KAI5678219.1"/>
    </source>
</evidence>